<dbReference type="InterPro" id="IPR037208">
    <property type="entry name" value="Spo0E-like_sf"/>
</dbReference>
<name>A0A927MI85_9BACL</name>
<evidence type="ECO:0000313" key="2">
    <source>
        <dbReference type="EMBL" id="MBE1553642.1"/>
    </source>
</evidence>
<feature type="compositionally biased region" description="Polar residues" evidence="1">
    <location>
        <begin position="58"/>
        <end position="71"/>
    </location>
</feature>
<evidence type="ECO:0000256" key="1">
    <source>
        <dbReference type="SAM" id="MobiDB-lite"/>
    </source>
</evidence>
<dbReference type="InterPro" id="IPR036638">
    <property type="entry name" value="HLH_DNA-bd_sf"/>
</dbReference>
<evidence type="ECO:0000313" key="3">
    <source>
        <dbReference type="Proteomes" id="UP000658225"/>
    </source>
</evidence>
<dbReference type="GO" id="GO:0043937">
    <property type="term" value="P:regulation of sporulation"/>
    <property type="evidence" value="ECO:0007669"/>
    <property type="project" value="InterPro"/>
</dbReference>
<dbReference type="AlphaFoldDB" id="A0A927MI85"/>
<organism evidence="2 3">
    <name type="scientific">Sporosarcina limicola</name>
    <dbReference type="NCBI Taxonomy" id="34101"/>
    <lineage>
        <taxon>Bacteria</taxon>
        <taxon>Bacillati</taxon>
        <taxon>Bacillota</taxon>
        <taxon>Bacilli</taxon>
        <taxon>Bacillales</taxon>
        <taxon>Caryophanaceae</taxon>
        <taxon>Sporosarcina</taxon>
    </lineage>
</organism>
<dbReference type="EMBL" id="JADBEL010000002">
    <property type="protein sequence ID" value="MBE1553642.1"/>
    <property type="molecule type" value="Genomic_DNA"/>
</dbReference>
<comment type="caution">
    <text evidence="2">The sequence shown here is derived from an EMBL/GenBank/DDBJ whole genome shotgun (WGS) entry which is preliminary data.</text>
</comment>
<dbReference type="GO" id="GO:0046983">
    <property type="term" value="F:protein dimerization activity"/>
    <property type="evidence" value="ECO:0007669"/>
    <property type="project" value="InterPro"/>
</dbReference>
<evidence type="ECO:0008006" key="4">
    <source>
        <dbReference type="Google" id="ProtNLM"/>
    </source>
</evidence>
<protein>
    <recommendedName>
        <fullName evidence="4">Aspartyl-phosphate phosphatase Spo0E family protein</fullName>
    </recommendedName>
</protein>
<accession>A0A927MI85</accession>
<dbReference type="Pfam" id="PF09388">
    <property type="entry name" value="SpoOE-like"/>
    <property type="match status" value="1"/>
</dbReference>
<proteinExistence type="predicted"/>
<keyword evidence="3" id="KW-1185">Reference proteome</keyword>
<dbReference type="InterPro" id="IPR018540">
    <property type="entry name" value="Spo0E-like"/>
</dbReference>
<sequence>MKKRLEDEIEFIRKEMLDAADKEGLSADRTMKLSEKLDALINRFEEQKGDYGGCPNDGETTSYTDFQQIDY</sequence>
<dbReference type="SUPFAM" id="SSF140500">
    <property type="entry name" value="BAS1536-like"/>
    <property type="match status" value="1"/>
</dbReference>
<dbReference type="Gene3D" id="4.10.280.10">
    <property type="entry name" value="Helix-loop-helix DNA-binding domain"/>
    <property type="match status" value="1"/>
</dbReference>
<dbReference type="Proteomes" id="UP000658225">
    <property type="component" value="Unassembled WGS sequence"/>
</dbReference>
<reference evidence="2" key="1">
    <citation type="submission" date="2020-10" db="EMBL/GenBank/DDBJ databases">
        <title>Genomic Encyclopedia of Type Strains, Phase IV (KMG-IV): sequencing the most valuable type-strain genomes for metagenomic binning, comparative biology and taxonomic classification.</title>
        <authorList>
            <person name="Goeker M."/>
        </authorList>
    </citation>
    <scope>NUCLEOTIDE SEQUENCE</scope>
    <source>
        <strain evidence="2">DSM 13886</strain>
    </source>
</reference>
<dbReference type="RefSeq" id="WP_225941848.1">
    <property type="nucleotide sequence ID" value="NZ_JADBEL010000002.1"/>
</dbReference>
<gene>
    <name evidence="2" type="ORF">H4683_000716</name>
</gene>
<feature type="region of interest" description="Disordered" evidence="1">
    <location>
        <begin position="50"/>
        <end position="71"/>
    </location>
</feature>